<feature type="region of interest" description="Disordered" evidence="1">
    <location>
        <begin position="51"/>
        <end position="92"/>
    </location>
</feature>
<sequence>MRSELGARGGLWAARGGAGGLAARARRSPGTRGENACYVVLAVLFNERVSARRRHRPSRPPSLPASLRAGGQHPCPHGEAAWCTPRGPSRAR</sequence>
<feature type="region of interest" description="Disordered" evidence="1">
    <location>
        <begin position="1"/>
        <end position="31"/>
    </location>
</feature>
<organism evidence="2 3">
    <name type="scientific">Dromaius novaehollandiae</name>
    <name type="common">Emu</name>
    <dbReference type="NCBI Taxonomy" id="8790"/>
    <lineage>
        <taxon>Eukaryota</taxon>
        <taxon>Metazoa</taxon>
        <taxon>Chordata</taxon>
        <taxon>Craniata</taxon>
        <taxon>Vertebrata</taxon>
        <taxon>Euteleostomi</taxon>
        <taxon>Archelosauria</taxon>
        <taxon>Archosauria</taxon>
        <taxon>Dinosauria</taxon>
        <taxon>Saurischia</taxon>
        <taxon>Theropoda</taxon>
        <taxon>Coelurosauria</taxon>
        <taxon>Aves</taxon>
        <taxon>Palaeognathae</taxon>
        <taxon>Casuariiformes</taxon>
        <taxon>Dromaiidae</taxon>
        <taxon>Dromaius</taxon>
    </lineage>
</organism>
<dbReference type="Ensembl" id="ENSDNVT00000013592.1">
    <property type="protein sequence ID" value="ENSDNVP00000011277.1"/>
    <property type="gene ID" value="ENSDNVG00000007959.1"/>
</dbReference>
<evidence type="ECO:0000313" key="2">
    <source>
        <dbReference type="Ensembl" id="ENSDNVP00000011277.1"/>
    </source>
</evidence>
<name>A0A8C4JM20_DRONO</name>
<evidence type="ECO:0000256" key="1">
    <source>
        <dbReference type="SAM" id="MobiDB-lite"/>
    </source>
</evidence>
<dbReference type="AlphaFoldDB" id="A0A8C4JM20"/>
<evidence type="ECO:0000313" key="3">
    <source>
        <dbReference type="Proteomes" id="UP000694423"/>
    </source>
</evidence>
<reference evidence="2" key="2">
    <citation type="submission" date="2025-09" db="UniProtKB">
        <authorList>
            <consortium name="Ensembl"/>
        </authorList>
    </citation>
    <scope>IDENTIFICATION</scope>
</reference>
<proteinExistence type="predicted"/>
<keyword evidence="3" id="KW-1185">Reference proteome</keyword>
<dbReference type="Proteomes" id="UP000694423">
    <property type="component" value="Unplaced"/>
</dbReference>
<accession>A0A8C4JM20</accession>
<protein>
    <submittedName>
        <fullName evidence="2">Uncharacterized protein</fullName>
    </submittedName>
</protein>
<reference evidence="2" key="1">
    <citation type="submission" date="2025-08" db="UniProtKB">
        <authorList>
            <consortium name="Ensembl"/>
        </authorList>
    </citation>
    <scope>IDENTIFICATION</scope>
</reference>